<dbReference type="InterPro" id="IPR028871">
    <property type="entry name" value="BlueCu_1_BS"/>
</dbReference>
<keyword evidence="4" id="KW-0249">Electron transport</keyword>
<dbReference type="PANTHER" id="PTHR34192:SF10">
    <property type="entry name" value="PLASTOCYANIN MAJOR ISOFORM, CHLOROPLASTIC-RELATED"/>
    <property type="match status" value="1"/>
</dbReference>
<keyword evidence="5" id="KW-0186">Copper</keyword>
<dbReference type="PROSITE" id="PS00196">
    <property type="entry name" value="COPPER_BLUE"/>
    <property type="match status" value="1"/>
</dbReference>
<protein>
    <recommendedName>
        <fullName evidence="7">Blue (type 1) copper domain-containing protein</fullName>
    </recommendedName>
</protein>
<keyword evidence="2" id="KW-0813">Transport</keyword>
<evidence type="ECO:0000256" key="2">
    <source>
        <dbReference type="ARBA" id="ARBA00022448"/>
    </source>
</evidence>
<evidence type="ECO:0000256" key="6">
    <source>
        <dbReference type="ARBA" id="ARBA00023136"/>
    </source>
</evidence>
<dbReference type="GO" id="GO:0016020">
    <property type="term" value="C:membrane"/>
    <property type="evidence" value="ECO:0007669"/>
    <property type="project" value="UniProtKB-SubCell"/>
</dbReference>
<dbReference type="SUPFAM" id="SSF49503">
    <property type="entry name" value="Cupredoxins"/>
    <property type="match status" value="1"/>
</dbReference>
<name>A0A0F9H1J6_9ZZZZ</name>
<dbReference type="PROSITE" id="PS51257">
    <property type="entry name" value="PROKAR_LIPOPROTEIN"/>
    <property type="match status" value="1"/>
</dbReference>
<evidence type="ECO:0000256" key="5">
    <source>
        <dbReference type="ARBA" id="ARBA00023008"/>
    </source>
</evidence>
<evidence type="ECO:0000313" key="8">
    <source>
        <dbReference type="EMBL" id="KKM04910.1"/>
    </source>
</evidence>
<dbReference type="InterPro" id="IPR002387">
    <property type="entry name" value="Plastocyanin"/>
</dbReference>
<dbReference type="InterPro" id="IPR000923">
    <property type="entry name" value="BlueCu_1"/>
</dbReference>
<comment type="caution">
    <text evidence="8">The sequence shown here is derived from an EMBL/GenBank/DDBJ whole genome shotgun (WGS) entry which is preliminary data.</text>
</comment>
<dbReference type="Pfam" id="PF00127">
    <property type="entry name" value="Copper-bind"/>
    <property type="match status" value="1"/>
</dbReference>
<organism evidence="8">
    <name type="scientific">marine sediment metagenome</name>
    <dbReference type="NCBI Taxonomy" id="412755"/>
    <lineage>
        <taxon>unclassified sequences</taxon>
        <taxon>metagenomes</taxon>
        <taxon>ecological metagenomes</taxon>
    </lineage>
</organism>
<accession>A0A0F9H1J6</accession>
<dbReference type="GO" id="GO:0005507">
    <property type="term" value="F:copper ion binding"/>
    <property type="evidence" value="ECO:0007669"/>
    <property type="project" value="InterPro"/>
</dbReference>
<gene>
    <name evidence="8" type="ORF">LCGC14_1759470</name>
</gene>
<evidence type="ECO:0000256" key="4">
    <source>
        <dbReference type="ARBA" id="ARBA00022982"/>
    </source>
</evidence>
<dbReference type="PANTHER" id="PTHR34192">
    <property type="entry name" value="PLASTOCYANIN MAJOR ISOFORM, CHLOROPLASTIC-RELATED"/>
    <property type="match status" value="1"/>
</dbReference>
<comment type="subcellular location">
    <subcellularLocation>
        <location evidence="1">Membrane</location>
    </subcellularLocation>
</comment>
<dbReference type="InterPro" id="IPR008972">
    <property type="entry name" value="Cupredoxin"/>
</dbReference>
<sequence>MNIKPFAALVGAGLLAGCGLSGPANTTAPAPGTDAVVEMTTSLQFQPAALTIPAGSTVEFRNGSLLHHTVSGNPATAEFPSDVQLPPGAAPFEADLEAGAIYRHTFTTPGTYRYYCDPHHGLGMKKAPLILSLSRAQSACTTILLSRTLAPA</sequence>
<keyword evidence="6" id="KW-0472">Membrane</keyword>
<evidence type="ECO:0000256" key="1">
    <source>
        <dbReference type="ARBA" id="ARBA00004370"/>
    </source>
</evidence>
<proteinExistence type="predicted"/>
<dbReference type="PRINTS" id="PR00157">
    <property type="entry name" value="PLASTOCYANIN"/>
</dbReference>
<dbReference type="AlphaFoldDB" id="A0A0F9H1J6"/>
<dbReference type="GO" id="GO:0009055">
    <property type="term" value="F:electron transfer activity"/>
    <property type="evidence" value="ECO:0007669"/>
    <property type="project" value="InterPro"/>
</dbReference>
<feature type="domain" description="Blue (type 1) copper" evidence="7">
    <location>
        <begin position="40"/>
        <end position="125"/>
    </location>
</feature>
<evidence type="ECO:0000259" key="7">
    <source>
        <dbReference type="Pfam" id="PF00127"/>
    </source>
</evidence>
<keyword evidence="3" id="KW-0479">Metal-binding</keyword>
<dbReference type="Gene3D" id="2.60.40.420">
    <property type="entry name" value="Cupredoxins - blue copper proteins"/>
    <property type="match status" value="1"/>
</dbReference>
<reference evidence="8" key="1">
    <citation type="journal article" date="2015" name="Nature">
        <title>Complex archaea that bridge the gap between prokaryotes and eukaryotes.</title>
        <authorList>
            <person name="Spang A."/>
            <person name="Saw J.H."/>
            <person name="Jorgensen S.L."/>
            <person name="Zaremba-Niedzwiedzka K."/>
            <person name="Martijn J."/>
            <person name="Lind A.E."/>
            <person name="van Eijk R."/>
            <person name="Schleper C."/>
            <person name="Guy L."/>
            <person name="Ettema T.J."/>
        </authorList>
    </citation>
    <scope>NUCLEOTIDE SEQUENCE</scope>
</reference>
<evidence type="ECO:0000256" key="3">
    <source>
        <dbReference type="ARBA" id="ARBA00022723"/>
    </source>
</evidence>
<dbReference type="EMBL" id="LAZR01016344">
    <property type="protein sequence ID" value="KKM04910.1"/>
    <property type="molecule type" value="Genomic_DNA"/>
</dbReference>